<dbReference type="GO" id="GO:0018579">
    <property type="term" value="F:protocatechuate 4,5-dioxygenase activity"/>
    <property type="evidence" value="ECO:0007669"/>
    <property type="project" value="UniProtKB-EC"/>
</dbReference>
<name>A0ABS1K6T5_9MICC</name>
<dbReference type="Gene3D" id="1.10.700.10">
    <property type="entry name" value="Dioxygenase LigAB, LigA subunit"/>
    <property type="match status" value="1"/>
</dbReference>
<sequence length="123" mass="13821">MGETDRITFSDIPGTYVFDGRRSRQGLALNLMSAALNDEAERAAFRADEEAFMERFRLTEAQRDAVRRRDWARMVELGGNIYFVVKIAVGDGKHVPEVVAAMTGQTVEEYTTMMKDGGRNPRG</sequence>
<dbReference type="EMBL" id="JAERRC010000046">
    <property type="protein sequence ID" value="MBL0707173.1"/>
    <property type="molecule type" value="Genomic_DNA"/>
</dbReference>
<gene>
    <name evidence="2" type="primary">ligA</name>
    <name evidence="2" type="ORF">JJE72_16895</name>
</gene>
<proteinExistence type="predicted"/>
<dbReference type="RefSeq" id="WP_189693626.1">
    <property type="nucleotide sequence ID" value="NZ_BNCM01000006.1"/>
</dbReference>
<accession>A0ABS1K6T5</accession>
<dbReference type="InterPro" id="IPR014159">
    <property type="entry name" value="PCA_LigA"/>
</dbReference>
<evidence type="ECO:0000313" key="3">
    <source>
        <dbReference type="Proteomes" id="UP000639051"/>
    </source>
</evidence>
<dbReference type="InterPro" id="IPR036622">
    <property type="entry name" value="LigA_sf"/>
</dbReference>
<evidence type="ECO:0000259" key="1">
    <source>
        <dbReference type="Pfam" id="PF07746"/>
    </source>
</evidence>
<dbReference type="NCBIfam" id="TIGR02792">
    <property type="entry name" value="PCA_ligA"/>
    <property type="match status" value="1"/>
</dbReference>
<dbReference type="EC" id="1.13.11.8" evidence="2"/>
<evidence type="ECO:0000313" key="2">
    <source>
        <dbReference type="EMBL" id="MBL0707173.1"/>
    </source>
</evidence>
<feature type="domain" description="Extradiol ring-cleavage dioxygenase LigAB LigA subunit" evidence="1">
    <location>
        <begin position="29"/>
        <end position="115"/>
    </location>
</feature>
<dbReference type="SUPFAM" id="SSF48076">
    <property type="entry name" value="LigA subunit of an aromatic-ring-opening dioxygenase LigAB"/>
    <property type="match status" value="1"/>
</dbReference>
<organism evidence="2 3">
    <name type="scientific">Sinomonas cellulolyticus</name>
    <dbReference type="NCBI Taxonomy" id="2801916"/>
    <lineage>
        <taxon>Bacteria</taxon>
        <taxon>Bacillati</taxon>
        <taxon>Actinomycetota</taxon>
        <taxon>Actinomycetes</taxon>
        <taxon>Micrococcales</taxon>
        <taxon>Micrococcaceae</taxon>
        <taxon>Sinomonas</taxon>
    </lineage>
</organism>
<reference evidence="2 3" key="1">
    <citation type="submission" date="2021-01" db="EMBL/GenBank/DDBJ databases">
        <title>Genome public.</title>
        <authorList>
            <person name="Liu C."/>
            <person name="Sun Q."/>
        </authorList>
    </citation>
    <scope>NUCLEOTIDE SEQUENCE [LARGE SCALE GENOMIC DNA]</scope>
    <source>
        <strain evidence="2 3">JC656</strain>
    </source>
</reference>
<keyword evidence="2" id="KW-0560">Oxidoreductase</keyword>
<dbReference type="InterPro" id="IPR011986">
    <property type="entry name" value="Xdiol_dOase_LigA"/>
</dbReference>
<protein>
    <submittedName>
        <fullName evidence="2">Protocatechuate 4,5-dioxygenase subunit alpha</fullName>
        <ecNumber evidence="2">1.13.11.8</ecNumber>
    </submittedName>
</protein>
<dbReference type="Pfam" id="PF07746">
    <property type="entry name" value="LigA"/>
    <property type="match status" value="1"/>
</dbReference>
<comment type="caution">
    <text evidence="2">The sequence shown here is derived from an EMBL/GenBank/DDBJ whole genome shotgun (WGS) entry which is preliminary data.</text>
</comment>
<dbReference type="Proteomes" id="UP000639051">
    <property type="component" value="Unassembled WGS sequence"/>
</dbReference>
<keyword evidence="3" id="KW-1185">Reference proteome</keyword>